<gene>
    <name evidence="2" type="ORF">GALL_406990</name>
</gene>
<organism evidence="2">
    <name type="scientific">mine drainage metagenome</name>
    <dbReference type="NCBI Taxonomy" id="410659"/>
    <lineage>
        <taxon>unclassified sequences</taxon>
        <taxon>metagenomes</taxon>
        <taxon>ecological metagenomes</taxon>
    </lineage>
</organism>
<sequence length="162" mass="18031">MSGQFGLEGAHRVVMRLQLRGVTLPELGPFRRLMAEPMAQRIARRQVFDPGVDVRLVLAQPTRPEPVDEHAKAVAFAGRFVNALDSERCGHGAFRMMPLLGSLRNAGTATPNRLSHRTEREKRMRISSARAHFGRSPKSKAPSDTGCEPARIVILFTFTPEF</sequence>
<proteinExistence type="predicted"/>
<evidence type="ECO:0000313" key="2">
    <source>
        <dbReference type="EMBL" id="OIQ77604.1"/>
    </source>
</evidence>
<comment type="caution">
    <text evidence="2">The sequence shown here is derived from an EMBL/GenBank/DDBJ whole genome shotgun (WGS) entry which is preliminary data.</text>
</comment>
<evidence type="ECO:0000256" key="1">
    <source>
        <dbReference type="SAM" id="MobiDB-lite"/>
    </source>
</evidence>
<name>A0A1J5QCG3_9ZZZZ</name>
<reference evidence="2" key="1">
    <citation type="submission" date="2016-10" db="EMBL/GenBank/DDBJ databases">
        <title>Sequence of Gallionella enrichment culture.</title>
        <authorList>
            <person name="Poehlein A."/>
            <person name="Muehling M."/>
            <person name="Daniel R."/>
        </authorList>
    </citation>
    <scope>NUCLEOTIDE SEQUENCE</scope>
</reference>
<feature type="region of interest" description="Disordered" evidence="1">
    <location>
        <begin position="107"/>
        <end position="145"/>
    </location>
</feature>
<dbReference type="EMBL" id="MLJW01001575">
    <property type="protein sequence ID" value="OIQ77604.1"/>
    <property type="molecule type" value="Genomic_DNA"/>
</dbReference>
<accession>A0A1J5QCG3</accession>
<dbReference type="AlphaFoldDB" id="A0A1J5QCG3"/>
<protein>
    <submittedName>
        <fullName evidence="2">Uncharacterized protein</fullName>
    </submittedName>
</protein>